<protein>
    <submittedName>
        <fullName evidence="1">Uncharacterized protein</fullName>
    </submittedName>
</protein>
<feature type="non-terminal residue" evidence="1">
    <location>
        <position position="1"/>
    </location>
</feature>
<dbReference type="EMBL" id="BARU01042619">
    <property type="protein sequence ID" value="GAH86850.1"/>
    <property type="molecule type" value="Genomic_DNA"/>
</dbReference>
<accession>X1JZJ2</accession>
<name>X1JZJ2_9ZZZZ</name>
<reference evidence="1" key="1">
    <citation type="journal article" date="2014" name="Front. Microbiol.">
        <title>High frequency of phylogenetically diverse reductive dehalogenase-homologous genes in deep subseafloor sedimentary metagenomes.</title>
        <authorList>
            <person name="Kawai M."/>
            <person name="Futagami T."/>
            <person name="Toyoda A."/>
            <person name="Takaki Y."/>
            <person name="Nishi S."/>
            <person name="Hori S."/>
            <person name="Arai W."/>
            <person name="Tsubouchi T."/>
            <person name="Morono Y."/>
            <person name="Uchiyama I."/>
            <person name="Ito T."/>
            <person name="Fujiyama A."/>
            <person name="Inagaki F."/>
            <person name="Takami H."/>
        </authorList>
    </citation>
    <scope>NUCLEOTIDE SEQUENCE</scope>
    <source>
        <strain evidence="1">Expedition CK06-06</strain>
    </source>
</reference>
<sequence length="35" mass="4055">ADDEITNTRPIPASRFPGFFKIRRTSNIIKIIRLP</sequence>
<dbReference type="AlphaFoldDB" id="X1JZJ2"/>
<comment type="caution">
    <text evidence="1">The sequence shown here is derived from an EMBL/GenBank/DDBJ whole genome shotgun (WGS) entry which is preliminary data.</text>
</comment>
<evidence type="ECO:0000313" key="1">
    <source>
        <dbReference type="EMBL" id="GAH86850.1"/>
    </source>
</evidence>
<organism evidence="1">
    <name type="scientific">marine sediment metagenome</name>
    <dbReference type="NCBI Taxonomy" id="412755"/>
    <lineage>
        <taxon>unclassified sequences</taxon>
        <taxon>metagenomes</taxon>
        <taxon>ecological metagenomes</taxon>
    </lineage>
</organism>
<gene>
    <name evidence="1" type="ORF">S03H2_65450</name>
</gene>
<proteinExistence type="predicted"/>